<evidence type="ECO:0000313" key="3">
    <source>
        <dbReference type="Proteomes" id="UP000219252"/>
    </source>
</evidence>
<accession>A0A285U5H1</accession>
<proteinExistence type="predicted"/>
<dbReference type="RefSeq" id="WP_097148673.1">
    <property type="nucleotide sequence ID" value="NZ_OBQC01000003.1"/>
</dbReference>
<keyword evidence="3" id="KW-1185">Reference proteome</keyword>
<evidence type="ECO:0000313" key="2">
    <source>
        <dbReference type="EMBL" id="SOC37082.1"/>
    </source>
</evidence>
<feature type="transmembrane region" description="Helical" evidence="1">
    <location>
        <begin position="273"/>
        <end position="296"/>
    </location>
</feature>
<dbReference type="OrthoDB" id="2520160at2"/>
<feature type="transmembrane region" description="Helical" evidence="1">
    <location>
        <begin position="248"/>
        <end position="267"/>
    </location>
</feature>
<evidence type="ECO:0000256" key="1">
    <source>
        <dbReference type="SAM" id="Phobius"/>
    </source>
</evidence>
<dbReference type="EMBL" id="OBQC01000003">
    <property type="protein sequence ID" value="SOC37082.1"/>
    <property type="molecule type" value="Genomic_DNA"/>
</dbReference>
<dbReference type="Proteomes" id="UP000219252">
    <property type="component" value="Unassembled WGS sequence"/>
</dbReference>
<sequence>MEFSYKEEIIKLKAFQSVFNQIKSIDPKMGKNIQLSLESAVKESHDLLMNARIKEELQLALIKEQINIQSQSSQYLNITDEITQQKNKLLEFKPKAYHEFMEEVETKVAGLMHSKKLAMYREIEKDGTWYSGLRDSGKKSGGALINATVKGINKLSKEFQGKQIIEKEKVVDSNSIVETVLEKHLNSEIVAKEISEILSKASKNYEKKWIEQISINIPNINRLSAYSISNLTKNNIRIDFQIGAAEQVLTMGLGSAVVGAVGLAAGWHTMTYAMLNVFPPVALFAATATVFVGVITKDKAVVKRKKEIDDAVNQYHHHFLLQLYSMKLQTLGNKSTSIYFEDMGNKIVDEAVRQWEENYFGDLNMDHFRMLNQAFVKHLLYVNEAMDELVSN</sequence>
<dbReference type="AlphaFoldDB" id="A0A285U5H1"/>
<reference evidence="3" key="1">
    <citation type="submission" date="2017-08" db="EMBL/GenBank/DDBJ databases">
        <authorList>
            <person name="Varghese N."/>
            <person name="Submissions S."/>
        </authorList>
    </citation>
    <scope>NUCLEOTIDE SEQUENCE [LARGE SCALE GENOMIC DNA]</scope>
    <source>
        <strain evidence="3">JC23</strain>
    </source>
</reference>
<keyword evidence="1" id="KW-0812">Transmembrane</keyword>
<protein>
    <submittedName>
        <fullName evidence="2">Uncharacterized protein</fullName>
    </submittedName>
</protein>
<keyword evidence="1" id="KW-1133">Transmembrane helix</keyword>
<name>A0A285U5H1_9BACL</name>
<keyword evidence="1" id="KW-0472">Membrane</keyword>
<organism evidence="2 3">
    <name type="scientific">Ureibacillus acetophenoni</name>
    <dbReference type="NCBI Taxonomy" id="614649"/>
    <lineage>
        <taxon>Bacteria</taxon>
        <taxon>Bacillati</taxon>
        <taxon>Bacillota</taxon>
        <taxon>Bacilli</taxon>
        <taxon>Bacillales</taxon>
        <taxon>Caryophanaceae</taxon>
        <taxon>Ureibacillus</taxon>
    </lineage>
</organism>
<gene>
    <name evidence="2" type="ORF">SAMN05877842_10313</name>
</gene>